<evidence type="ECO:0000313" key="1">
    <source>
        <dbReference type="EMBL" id="TYI21699.1"/>
    </source>
</evidence>
<organism evidence="1 2">
    <name type="scientific">Gossypium tomentosum</name>
    <name type="common">Hawaiian cotton</name>
    <name type="synonym">Gossypium sandvicense</name>
    <dbReference type="NCBI Taxonomy" id="34277"/>
    <lineage>
        <taxon>Eukaryota</taxon>
        <taxon>Viridiplantae</taxon>
        <taxon>Streptophyta</taxon>
        <taxon>Embryophyta</taxon>
        <taxon>Tracheophyta</taxon>
        <taxon>Spermatophyta</taxon>
        <taxon>Magnoliopsida</taxon>
        <taxon>eudicotyledons</taxon>
        <taxon>Gunneridae</taxon>
        <taxon>Pentapetalae</taxon>
        <taxon>rosids</taxon>
        <taxon>malvids</taxon>
        <taxon>Malvales</taxon>
        <taxon>Malvaceae</taxon>
        <taxon>Malvoideae</taxon>
        <taxon>Gossypium</taxon>
    </lineage>
</organism>
<dbReference type="AlphaFoldDB" id="A0A5D2Q0C7"/>
<evidence type="ECO:0000313" key="2">
    <source>
        <dbReference type="Proteomes" id="UP000322667"/>
    </source>
</evidence>
<dbReference type="EMBL" id="CM017615">
    <property type="protein sequence ID" value="TYI21699.1"/>
    <property type="molecule type" value="Genomic_DNA"/>
</dbReference>
<name>A0A5D2Q0C7_GOSTO</name>
<sequence>MIEKIVVAAENTDARLEAMSLVKLQSTTTCVCVA</sequence>
<reference evidence="1 2" key="1">
    <citation type="submission" date="2019-07" db="EMBL/GenBank/DDBJ databases">
        <title>WGS assembly of Gossypium tomentosum.</title>
        <authorList>
            <person name="Chen Z.J."/>
            <person name="Sreedasyam A."/>
            <person name="Ando A."/>
            <person name="Song Q."/>
            <person name="De L."/>
            <person name="Hulse-Kemp A."/>
            <person name="Ding M."/>
            <person name="Ye W."/>
            <person name="Kirkbride R."/>
            <person name="Jenkins J."/>
            <person name="Plott C."/>
            <person name="Lovell J."/>
            <person name="Lin Y.-M."/>
            <person name="Vaughn R."/>
            <person name="Liu B."/>
            <person name="Li W."/>
            <person name="Simpson S."/>
            <person name="Scheffler B."/>
            <person name="Saski C."/>
            <person name="Grover C."/>
            <person name="Hu G."/>
            <person name="Conover J."/>
            <person name="Carlson J."/>
            <person name="Shu S."/>
            <person name="Boston L."/>
            <person name="Williams M."/>
            <person name="Peterson D."/>
            <person name="Mcgee K."/>
            <person name="Jones D."/>
            <person name="Wendel J."/>
            <person name="Stelly D."/>
            <person name="Grimwood J."/>
            <person name="Schmutz J."/>
        </authorList>
    </citation>
    <scope>NUCLEOTIDE SEQUENCE [LARGE SCALE GENOMIC DNA]</scope>
    <source>
        <strain evidence="1">7179.01</strain>
    </source>
</reference>
<dbReference type="Proteomes" id="UP000322667">
    <property type="component" value="Chromosome A06"/>
</dbReference>
<keyword evidence="2" id="KW-1185">Reference proteome</keyword>
<accession>A0A5D2Q0C7</accession>
<protein>
    <submittedName>
        <fullName evidence="1">Uncharacterized protein</fullName>
    </submittedName>
</protein>
<proteinExistence type="predicted"/>
<gene>
    <name evidence="1" type="ORF">ES332_A06G056100v1</name>
</gene>